<name>A0A5B8VTE1_9BACT</name>
<keyword evidence="4 6" id="KW-0472">Membrane</keyword>
<dbReference type="GO" id="GO:0009279">
    <property type="term" value="C:cell outer membrane"/>
    <property type="evidence" value="ECO:0007669"/>
    <property type="project" value="UniProtKB-SubCell"/>
</dbReference>
<evidence type="ECO:0000256" key="2">
    <source>
        <dbReference type="ARBA" id="ARBA00006275"/>
    </source>
</evidence>
<evidence type="ECO:0000256" key="4">
    <source>
        <dbReference type="ARBA" id="ARBA00023136"/>
    </source>
</evidence>
<dbReference type="OrthoDB" id="1094477at2"/>
<sequence>MNYRNLTKDRIITSTSSLRKNMDLGVLFMLGIICLLNFSCKKFLKESSQSEFTPKTTKAFSELLMGSGYPLLNADALNIAVCFFDDDIQQYSSPIISSIPDVISTRCLPAYSWQPDFFEGLKSSGFDAAGTSIDGYRNYYKHIIGTNIAIQYGEGSNGTQKDKDFLLGQAYALRAYYYFQLVNLYGRPYNDSTTTPEKSLGVPLILSANVSDSMPKRNTVAEVYKQIVSDLNNAFEKLDQEKRSDDIHRIDHVAAHFLASRVALYMGKWDSVISDASYVIQYHPALMDLNDWFPRVLQPNGQYRFLPIVGDDNVESIWVYGNVQETFPFGNETQYNMSQSLIQAFDEKDLRAQIYYTKVPDIILPFVTTPAQAKKWTSINGGSRDAFGCAFRSSEAYLNRAEAYAEKFIMTGETTFEQKALDDLNALRVKRFKPEDYVPLGPMPPDSLLQFCRNERRRELFMEGQRWFDLRRYGMPAITHTYSAIKGQSVTYILNKHDPQYTLQIPQTATDLNQNLSQNEAGPKREPQ</sequence>
<dbReference type="InterPro" id="IPR011990">
    <property type="entry name" value="TPR-like_helical_dom_sf"/>
</dbReference>
<keyword evidence="6" id="KW-0812">Transmembrane</keyword>
<organism evidence="9 10">
    <name type="scientific">Arachidicoccus ginsenosidivorans</name>
    <dbReference type="NCBI Taxonomy" id="496057"/>
    <lineage>
        <taxon>Bacteria</taxon>
        <taxon>Pseudomonadati</taxon>
        <taxon>Bacteroidota</taxon>
        <taxon>Chitinophagia</taxon>
        <taxon>Chitinophagales</taxon>
        <taxon>Chitinophagaceae</taxon>
        <taxon>Arachidicoccus</taxon>
    </lineage>
</organism>
<dbReference type="AlphaFoldDB" id="A0A5B8VTE1"/>
<dbReference type="Pfam" id="PF14322">
    <property type="entry name" value="SusD-like_3"/>
    <property type="match status" value="1"/>
</dbReference>
<gene>
    <name evidence="9" type="ORF">FSB73_22550</name>
</gene>
<keyword evidence="3" id="KW-0732">Signal</keyword>
<dbReference type="CDD" id="cd08977">
    <property type="entry name" value="SusD"/>
    <property type="match status" value="1"/>
</dbReference>
<evidence type="ECO:0000256" key="6">
    <source>
        <dbReference type="SAM" id="Phobius"/>
    </source>
</evidence>
<evidence type="ECO:0000313" key="10">
    <source>
        <dbReference type="Proteomes" id="UP000321291"/>
    </source>
</evidence>
<dbReference type="Pfam" id="PF07980">
    <property type="entry name" value="SusD_RagB"/>
    <property type="match status" value="1"/>
</dbReference>
<comment type="subcellular location">
    <subcellularLocation>
        <location evidence="1">Cell outer membrane</location>
    </subcellularLocation>
</comment>
<evidence type="ECO:0000256" key="1">
    <source>
        <dbReference type="ARBA" id="ARBA00004442"/>
    </source>
</evidence>
<reference evidence="9 10" key="1">
    <citation type="journal article" date="2017" name="Int. J. Syst. Evol. Microbiol.">
        <title>Arachidicoccus ginsenosidivorans sp. nov., with ginsenoside-converting activity isolated from ginseng cultivating soil.</title>
        <authorList>
            <person name="Siddiqi M.Z."/>
            <person name="Aslam Z."/>
            <person name="Im W.T."/>
        </authorList>
    </citation>
    <scope>NUCLEOTIDE SEQUENCE [LARGE SCALE GENOMIC DNA]</scope>
    <source>
        <strain evidence="9 10">Gsoil 809</strain>
    </source>
</reference>
<accession>A0A5B8VTE1</accession>
<dbReference type="RefSeq" id="WP_146787608.1">
    <property type="nucleotide sequence ID" value="NZ_CP042434.1"/>
</dbReference>
<evidence type="ECO:0000259" key="8">
    <source>
        <dbReference type="Pfam" id="PF14322"/>
    </source>
</evidence>
<keyword evidence="10" id="KW-1185">Reference proteome</keyword>
<dbReference type="SUPFAM" id="SSF48452">
    <property type="entry name" value="TPR-like"/>
    <property type="match status" value="1"/>
</dbReference>
<feature type="domain" description="RagB/SusD" evidence="7">
    <location>
        <begin position="373"/>
        <end position="520"/>
    </location>
</feature>
<feature type="transmembrane region" description="Helical" evidence="6">
    <location>
        <begin position="21"/>
        <end position="39"/>
    </location>
</feature>
<keyword evidence="6" id="KW-1133">Transmembrane helix</keyword>
<evidence type="ECO:0000313" key="9">
    <source>
        <dbReference type="EMBL" id="QEC74036.1"/>
    </source>
</evidence>
<protein>
    <submittedName>
        <fullName evidence="9">RagB/SusD family nutrient uptake outer membrane protein</fullName>
    </submittedName>
</protein>
<dbReference type="KEGG" id="agi:FSB73_22550"/>
<comment type="similarity">
    <text evidence="2">Belongs to the SusD family.</text>
</comment>
<evidence type="ECO:0000256" key="3">
    <source>
        <dbReference type="ARBA" id="ARBA00022729"/>
    </source>
</evidence>
<proteinExistence type="inferred from homology"/>
<dbReference type="Proteomes" id="UP000321291">
    <property type="component" value="Chromosome"/>
</dbReference>
<feature type="domain" description="SusD-like N-terminal" evidence="8">
    <location>
        <begin position="131"/>
        <end position="264"/>
    </location>
</feature>
<dbReference type="EMBL" id="CP042434">
    <property type="protein sequence ID" value="QEC74036.1"/>
    <property type="molecule type" value="Genomic_DNA"/>
</dbReference>
<evidence type="ECO:0000256" key="5">
    <source>
        <dbReference type="ARBA" id="ARBA00023237"/>
    </source>
</evidence>
<evidence type="ECO:0000259" key="7">
    <source>
        <dbReference type="Pfam" id="PF07980"/>
    </source>
</evidence>
<dbReference type="InterPro" id="IPR012944">
    <property type="entry name" value="SusD_RagB_dom"/>
</dbReference>
<keyword evidence="5" id="KW-0998">Cell outer membrane</keyword>
<dbReference type="Gene3D" id="1.25.40.390">
    <property type="match status" value="1"/>
</dbReference>
<dbReference type="InterPro" id="IPR033985">
    <property type="entry name" value="SusD-like_N"/>
</dbReference>